<name>A0A3G5A142_9VIRU</name>
<reference evidence="1" key="1">
    <citation type="submission" date="2018-10" db="EMBL/GenBank/DDBJ databases">
        <title>Hidden diversity of soil giant viruses.</title>
        <authorList>
            <person name="Schulz F."/>
            <person name="Alteio L."/>
            <person name="Goudeau D."/>
            <person name="Ryan E.M."/>
            <person name="Malmstrom R.R."/>
            <person name="Blanchard J."/>
            <person name="Woyke T."/>
        </authorList>
    </citation>
    <scope>NUCLEOTIDE SEQUENCE</scope>
    <source>
        <strain evidence="1">HAV1</strain>
    </source>
</reference>
<accession>A0A3G5A142</accession>
<protein>
    <submittedName>
        <fullName evidence="1">Uncharacterized protein</fullName>
    </submittedName>
</protein>
<proteinExistence type="predicted"/>
<organism evidence="1">
    <name type="scientific">Harvfovirus sp</name>
    <dbReference type="NCBI Taxonomy" id="2487768"/>
    <lineage>
        <taxon>Viruses</taxon>
        <taxon>Varidnaviria</taxon>
        <taxon>Bamfordvirae</taxon>
        <taxon>Nucleocytoviricota</taxon>
        <taxon>Megaviricetes</taxon>
        <taxon>Imitervirales</taxon>
        <taxon>Mimiviridae</taxon>
        <taxon>Klosneuvirinae</taxon>
    </lineage>
</organism>
<sequence>MQLNKYINEMENEVPDQKVRYMDWEDAESFEDLCHLMENAFDGVIDSFVSYKCEATNSILVEESMKYKDEFCELNSLGFLTLNSQPGLIEVRPQIDFKLYNNPETPLYFKKTIPKDMMIYQQRNYVEGLIEKRTFDKILHSLYDYIILLYIFADDNISLKMTTNYEKKRNKHLHYVFIPERYKSFSRTNFCDWISGANTFINLSRKIYSVETNPCTNSLVERGSKDVKHSFREFKPSLSNWLIDNVYYVNIIDPEYGQNNLNQLLLSLLDKNFNSDSDEEIENQ</sequence>
<dbReference type="EMBL" id="MK072252">
    <property type="protein sequence ID" value="AYV80925.1"/>
    <property type="molecule type" value="Genomic_DNA"/>
</dbReference>
<gene>
    <name evidence="1" type="ORF">Harvfovirus10_23</name>
</gene>
<evidence type="ECO:0000313" key="1">
    <source>
        <dbReference type="EMBL" id="AYV80925.1"/>
    </source>
</evidence>